<protein>
    <submittedName>
        <fullName evidence="2">Uncharacterized protein</fullName>
    </submittedName>
</protein>
<accession>A0A6J5NKA1</accession>
<reference evidence="2" key="1">
    <citation type="submission" date="2020-04" db="EMBL/GenBank/DDBJ databases">
        <authorList>
            <person name="Chiriac C."/>
            <person name="Salcher M."/>
            <person name="Ghai R."/>
            <person name="Kavagutti S V."/>
        </authorList>
    </citation>
    <scope>NUCLEOTIDE SEQUENCE</scope>
</reference>
<gene>
    <name evidence="2" type="ORF">UFOVP714_74</name>
</gene>
<evidence type="ECO:0000313" key="2">
    <source>
        <dbReference type="EMBL" id="CAB4159237.1"/>
    </source>
</evidence>
<dbReference type="EMBL" id="LR796674">
    <property type="protein sequence ID" value="CAB4159237.1"/>
    <property type="molecule type" value="Genomic_DNA"/>
</dbReference>
<organism evidence="2">
    <name type="scientific">uncultured Caudovirales phage</name>
    <dbReference type="NCBI Taxonomy" id="2100421"/>
    <lineage>
        <taxon>Viruses</taxon>
        <taxon>Duplodnaviria</taxon>
        <taxon>Heunggongvirae</taxon>
        <taxon>Uroviricota</taxon>
        <taxon>Caudoviricetes</taxon>
        <taxon>Peduoviridae</taxon>
        <taxon>Maltschvirus</taxon>
        <taxon>Maltschvirus maltsch</taxon>
    </lineage>
</organism>
<feature type="non-terminal residue" evidence="2">
    <location>
        <position position="1"/>
    </location>
</feature>
<name>A0A6J5NKA1_9CAUD</name>
<evidence type="ECO:0000256" key="1">
    <source>
        <dbReference type="SAM" id="Coils"/>
    </source>
</evidence>
<feature type="coiled-coil region" evidence="1">
    <location>
        <begin position="280"/>
        <end position="343"/>
    </location>
</feature>
<proteinExistence type="predicted"/>
<sequence>LADQNPNAPVGTTLALIQEGMTVFSSIHARLHSAMARTLRILHRLNAMYLDDADVKQEVGEVLATRADFEGPMDVVPVSDPSIFSESQRFAQVQAVSQRAAALPQLYNQRKVEERLLETMRVPNPSDLLVPPLEPKQQNAVNENVAATMGRPIVAFPEQDHIAHLKTHLAYMTNPALGGSQLIAPTYLPIILGHIKEHLALWYAATVLDLAEETSGIDISEDMKNLKDNEAKRAFDRMLAEASQTVVTDATEVFASLPPVIAQAMQMMQQFAPQVPPDPRIALEGQKMQAQQQRDQAQMQLDAQRMQADAMKTQAEMQLEAQKLQIEQQLEQMKQDREDARTSAELNARMTMNQQDNQTAMQLAQAEIMSGERIAVSTGTGINPQP</sequence>
<keyword evidence="1" id="KW-0175">Coiled coil</keyword>